<evidence type="ECO:0000256" key="1">
    <source>
        <dbReference type="ARBA" id="ARBA00022737"/>
    </source>
</evidence>
<feature type="domain" description="DYW" evidence="3">
    <location>
        <begin position="615"/>
        <end position="707"/>
    </location>
</feature>
<reference evidence="4 5" key="1">
    <citation type="submission" date="2020-08" db="EMBL/GenBank/DDBJ databases">
        <title>Plant Genome Project.</title>
        <authorList>
            <person name="Zhang R.-G."/>
        </authorList>
    </citation>
    <scope>NUCLEOTIDE SEQUENCE [LARGE SCALE GENOMIC DNA]</scope>
    <source>
        <tissue evidence="4">Rhizome</tissue>
    </source>
</reference>
<proteinExistence type="predicted"/>
<dbReference type="FunFam" id="1.25.40.10:FF:000073">
    <property type="entry name" value="Pentatricopeptide repeat-containing protein chloroplastic"/>
    <property type="match status" value="1"/>
</dbReference>
<evidence type="ECO:0000256" key="2">
    <source>
        <dbReference type="PROSITE-ProRule" id="PRU00708"/>
    </source>
</evidence>
<organism evidence="4 5">
    <name type="scientific">Zingiber officinale</name>
    <name type="common">Ginger</name>
    <name type="synonym">Amomum zingiber</name>
    <dbReference type="NCBI Taxonomy" id="94328"/>
    <lineage>
        <taxon>Eukaryota</taxon>
        <taxon>Viridiplantae</taxon>
        <taxon>Streptophyta</taxon>
        <taxon>Embryophyta</taxon>
        <taxon>Tracheophyta</taxon>
        <taxon>Spermatophyta</taxon>
        <taxon>Magnoliopsida</taxon>
        <taxon>Liliopsida</taxon>
        <taxon>Zingiberales</taxon>
        <taxon>Zingiberaceae</taxon>
        <taxon>Zingiber</taxon>
    </lineage>
</organism>
<dbReference type="PANTHER" id="PTHR47926:SF418">
    <property type="entry name" value="(WILD MALAYSIAN BANANA) HYPOTHETICAL PROTEIN"/>
    <property type="match status" value="1"/>
</dbReference>
<dbReference type="InterPro" id="IPR032867">
    <property type="entry name" value="DYW_dom"/>
</dbReference>
<dbReference type="InterPro" id="IPR046848">
    <property type="entry name" value="E_motif"/>
</dbReference>
<gene>
    <name evidence="4" type="ORF">ZIOFF_018013</name>
</gene>
<dbReference type="GO" id="GO:0003723">
    <property type="term" value="F:RNA binding"/>
    <property type="evidence" value="ECO:0007669"/>
    <property type="project" value="InterPro"/>
</dbReference>
<keyword evidence="1" id="KW-0677">Repeat</keyword>
<dbReference type="FunFam" id="1.25.40.10:FF:000344">
    <property type="entry name" value="Pentatricopeptide repeat-containing protein"/>
    <property type="match status" value="1"/>
</dbReference>
<evidence type="ECO:0000259" key="3">
    <source>
        <dbReference type="Pfam" id="PF14432"/>
    </source>
</evidence>
<protein>
    <recommendedName>
        <fullName evidence="3">DYW domain-containing protein</fullName>
    </recommendedName>
</protein>
<name>A0A8J5LLT0_ZINOF</name>
<dbReference type="FunFam" id="1.25.40.10:FF:000243">
    <property type="entry name" value="Pentatricopeptide repeat-containing protein chloroplastic"/>
    <property type="match status" value="1"/>
</dbReference>
<dbReference type="InterPro" id="IPR002885">
    <property type="entry name" value="PPR_rpt"/>
</dbReference>
<accession>A0A8J5LLT0</accession>
<dbReference type="Pfam" id="PF13041">
    <property type="entry name" value="PPR_2"/>
    <property type="match status" value="2"/>
</dbReference>
<dbReference type="EMBL" id="JACMSC010000005">
    <property type="protein sequence ID" value="KAG6520949.1"/>
    <property type="molecule type" value="Genomic_DNA"/>
</dbReference>
<dbReference type="OrthoDB" id="1853681at2759"/>
<evidence type="ECO:0000313" key="4">
    <source>
        <dbReference type="EMBL" id="KAG6520949.1"/>
    </source>
</evidence>
<evidence type="ECO:0000313" key="5">
    <source>
        <dbReference type="Proteomes" id="UP000734854"/>
    </source>
</evidence>
<feature type="repeat" description="PPR" evidence="2">
    <location>
        <begin position="537"/>
        <end position="571"/>
    </location>
</feature>
<dbReference type="GO" id="GO:0008270">
    <property type="term" value="F:zinc ion binding"/>
    <property type="evidence" value="ECO:0007669"/>
    <property type="project" value="InterPro"/>
</dbReference>
<dbReference type="FunFam" id="1.25.40.10:FF:001050">
    <property type="entry name" value="Pentatricopeptide repeat-containing protein At2g33760"/>
    <property type="match status" value="1"/>
</dbReference>
<dbReference type="Pfam" id="PF20431">
    <property type="entry name" value="E_motif"/>
    <property type="match status" value="1"/>
</dbReference>
<dbReference type="Pfam" id="PF01535">
    <property type="entry name" value="PPR"/>
    <property type="match status" value="5"/>
</dbReference>
<comment type="caution">
    <text evidence="4">The sequence shown here is derived from an EMBL/GenBank/DDBJ whole genome shotgun (WGS) entry which is preliminary data.</text>
</comment>
<dbReference type="PANTHER" id="PTHR47926">
    <property type="entry name" value="PENTATRICOPEPTIDE REPEAT-CONTAINING PROTEIN"/>
    <property type="match status" value="1"/>
</dbReference>
<dbReference type="InterPro" id="IPR046960">
    <property type="entry name" value="PPR_At4g14850-like_plant"/>
</dbReference>
<dbReference type="AlphaFoldDB" id="A0A8J5LLT0"/>
<dbReference type="NCBIfam" id="TIGR00756">
    <property type="entry name" value="PPR"/>
    <property type="match status" value="2"/>
</dbReference>
<dbReference type="GO" id="GO:0009451">
    <property type="term" value="P:RNA modification"/>
    <property type="evidence" value="ECO:0007669"/>
    <property type="project" value="InterPro"/>
</dbReference>
<sequence>MRAYSTSIGIHRCSSRSYGSFLTIDHLTNLLAACNLTRPSNPYHAHQIHSLLLTSNLLPSPLLHAQLIDLYANSGQLHRALLIFADVRRHSSVVAWTSVIAHISRSRRPLDALSLFAQLHASVAPAPNSHTFSAVLPACAAAGADRFGRQVHALALRYGAAAAVYVASALTDMYAKCGRVEDFRKVFDEMAVRNLVSWNALIVGFVRNKLYCDAMEAFRSLLNDDGSLTPNQVSFSSVLNACSNAFSIGFGRAVHGLAVKLTVESSLAYVRNSLIDMYSKCGCLEEAAKVFDRCSNRDVVTWNVMMMGWIESDCPEGACGCFLHMVQEGVFPDETSFSTLLQALAMLASWGQGAAVHSLIVKTGCTQNQCVGSSLITMYAKCGSLEDAYRTFDEAKDQLNVVTWTSMITAFQQYGHGYKVIKLFDEMMDLGIEPDYITFVSVLSACSHNGLVDQGFKYFYSMSQVHKMAPGSEHYACMVDLLGRAGRLDEATQFIDAMPIQPDSSVWGALLAACRKFRNLELGSKVAQKLFRIEPHNSGNYVLLSNMYASNGMLEEAKDIRRLMQSNGVRKETGCSWIDVSNKTFVFTAHDQSHQATEQIYEMLERLKELVKAKGYVPDTQFAVNNVGEQNKEQNMWYHSERLALSFGLICLPLNAPIRIKKNLRTCGDCHTVMKLVSEIFRRKIILRDINRFHEFAGGVCSCRDYW</sequence>
<keyword evidence="5" id="KW-1185">Reference proteome</keyword>
<dbReference type="Proteomes" id="UP000734854">
    <property type="component" value="Unassembled WGS sequence"/>
</dbReference>
<dbReference type="Pfam" id="PF14432">
    <property type="entry name" value="DYW_deaminase"/>
    <property type="match status" value="1"/>
</dbReference>
<feature type="repeat" description="PPR" evidence="2">
    <location>
        <begin position="400"/>
        <end position="434"/>
    </location>
</feature>
<feature type="repeat" description="PPR" evidence="2">
    <location>
        <begin position="298"/>
        <end position="332"/>
    </location>
</feature>
<dbReference type="PROSITE" id="PS51375">
    <property type="entry name" value="PPR"/>
    <property type="match status" value="3"/>
</dbReference>